<feature type="compositionally biased region" description="Basic and acidic residues" evidence="1">
    <location>
        <begin position="1"/>
        <end position="10"/>
    </location>
</feature>
<gene>
    <name evidence="2" type="ORF">COW36_03495</name>
</gene>
<dbReference type="Pfam" id="PF13814">
    <property type="entry name" value="Replic_Relax"/>
    <property type="match status" value="1"/>
</dbReference>
<reference evidence="2 3" key="1">
    <citation type="submission" date="2017-09" db="EMBL/GenBank/DDBJ databases">
        <title>Depth-based differentiation of microbial function through sediment-hosted aquifers and enrichment of novel symbionts in the deep terrestrial subsurface.</title>
        <authorList>
            <person name="Probst A.J."/>
            <person name="Ladd B."/>
            <person name="Jarett J.K."/>
            <person name="Geller-Mcgrath D.E."/>
            <person name="Sieber C.M."/>
            <person name="Emerson J.B."/>
            <person name="Anantharaman K."/>
            <person name="Thomas B.C."/>
            <person name="Malmstrom R."/>
            <person name="Stieglmeier M."/>
            <person name="Klingl A."/>
            <person name="Woyke T."/>
            <person name="Ryan C.M."/>
            <person name="Banfield J.F."/>
        </authorList>
    </citation>
    <scope>NUCLEOTIDE SEQUENCE [LARGE SCALE GENOMIC DNA]</scope>
    <source>
        <strain evidence="2">CG17_big_fil_post_rev_8_21_14_2_50_48_46</strain>
    </source>
</reference>
<protein>
    <submittedName>
        <fullName evidence="2">Uncharacterized protein</fullName>
    </submittedName>
</protein>
<dbReference type="Proteomes" id="UP000231019">
    <property type="component" value="Unassembled WGS sequence"/>
</dbReference>
<dbReference type="AlphaFoldDB" id="A0A2M7G9I1"/>
<proteinExistence type="predicted"/>
<organism evidence="2 3">
    <name type="scientific">bacterium (Candidatus Blackallbacteria) CG17_big_fil_post_rev_8_21_14_2_50_48_46</name>
    <dbReference type="NCBI Taxonomy" id="2014261"/>
    <lineage>
        <taxon>Bacteria</taxon>
        <taxon>Candidatus Blackallbacteria</taxon>
    </lineage>
</organism>
<evidence type="ECO:0000256" key="1">
    <source>
        <dbReference type="SAM" id="MobiDB-lite"/>
    </source>
</evidence>
<feature type="region of interest" description="Disordered" evidence="1">
    <location>
        <begin position="1"/>
        <end position="25"/>
    </location>
</feature>
<evidence type="ECO:0000313" key="2">
    <source>
        <dbReference type="EMBL" id="PIW18775.1"/>
    </source>
</evidence>
<accession>A0A2M7G9I1</accession>
<dbReference type="InterPro" id="IPR025855">
    <property type="entry name" value="Replic_Relax"/>
</dbReference>
<name>A0A2M7G9I1_9BACT</name>
<dbReference type="EMBL" id="PFFQ01000011">
    <property type="protein sequence ID" value="PIW18775.1"/>
    <property type="molecule type" value="Genomic_DNA"/>
</dbReference>
<evidence type="ECO:0000313" key="3">
    <source>
        <dbReference type="Proteomes" id="UP000231019"/>
    </source>
</evidence>
<sequence length="382" mass="44258">MAEKADTETKKRYRHKRPPEAALPPLNFNRSPRYARILWHTYLHRYVSSTQLAALLHIDEISDIIKSKRYAGKNEPSLLISQVQRSIVKLWQHGFLEKRVTYVTTPSGSGAEPDVYILSDLGAAYVSQYLVGVFLDQLNIPKMPRKDKPHKGMPQNDAARLLHQVMTTDILVAAQLASALQPEYKIIHFCHDRVIQYNYLIESERLGVNPDGFIILEHVPTRKRLNIFLEIDRSTETSLRWKSKMMGYFRMPQSRKGIYDFLLNYYREVVCPEESGVRAGWIKNFIVLTVTQSKQRQDYILPVTQNSFSNGHGSPLFWFCESSEFNFIEKQQKISQKKTTYTQAILSPHLASQFIHKECLRVADKKGEGKRFSLEGIFQYVL</sequence>
<comment type="caution">
    <text evidence="2">The sequence shown here is derived from an EMBL/GenBank/DDBJ whole genome shotgun (WGS) entry which is preliminary data.</text>
</comment>